<dbReference type="GO" id="GO:0005829">
    <property type="term" value="C:cytosol"/>
    <property type="evidence" value="ECO:0007669"/>
    <property type="project" value="TreeGrafter"/>
</dbReference>
<dbReference type="InterPro" id="IPR011251">
    <property type="entry name" value="Luciferase-like_dom"/>
</dbReference>
<gene>
    <name evidence="4" type="primary">luxA_3</name>
    <name evidence="4" type="ORF">JEODO184_01039</name>
</gene>
<dbReference type="InterPro" id="IPR050766">
    <property type="entry name" value="Bact_Lucif_Oxidored"/>
</dbReference>
<dbReference type="NCBIfam" id="TIGR03858">
    <property type="entry name" value="LLM_2I7G"/>
    <property type="match status" value="1"/>
</dbReference>
<dbReference type="GO" id="GO:0016705">
    <property type="term" value="F:oxidoreductase activity, acting on paired donors, with incorporation or reduction of molecular oxygen"/>
    <property type="evidence" value="ECO:0007669"/>
    <property type="project" value="InterPro"/>
</dbReference>
<proteinExistence type="predicted"/>
<dbReference type="InterPro" id="IPR036661">
    <property type="entry name" value="Luciferase-like_sf"/>
</dbReference>
<dbReference type="AlphaFoldDB" id="A0A6V7RHG7"/>
<dbReference type="GO" id="GO:0004497">
    <property type="term" value="F:monooxygenase activity"/>
    <property type="evidence" value="ECO:0007669"/>
    <property type="project" value="UniProtKB-KW"/>
</dbReference>
<reference evidence="4 5" key="1">
    <citation type="submission" date="2020-07" db="EMBL/GenBank/DDBJ databases">
        <authorList>
            <person name="Criscuolo A."/>
        </authorList>
    </citation>
    <scope>NUCLEOTIDE SEQUENCE [LARGE SCALE GENOMIC DNA]</scope>
    <source>
        <strain evidence="4">CIP111649</strain>
    </source>
</reference>
<dbReference type="Gene3D" id="3.20.20.30">
    <property type="entry name" value="Luciferase-like domain"/>
    <property type="match status" value="1"/>
</dbReference>
<comment type="caution">
    <text evidence="4">The sequence shown here is derived from an EMBL/GenBank/DDBJ whole genome shotgun (WGS) entry which is preliminary data.</text>
</comment>
<evidence type="ECO:0000313" key="5">
    <source>
        <dbReference type="Proteomes" id="UP000589351"/>
    </source>
</evidence>
<dbReference type="PANTHER" id="PTHR30137:SF8">
    <property type="entry name" value="BLR5498 PROTEIN"/>
    <property type="match status" value="1"/>
</dbReference>
<sequence length="350" mass="38494">MELGINTFGDAGLDPVTGKIVSHAERLNQLVEEIATADRVGLDVFSIGEHHRKDYAVSAPDIVLAAGAAVSKNIRLSSGVTVLSSDDPVRVFERFSTLDGISNGRAEIMAGRGSFIESFPLFGYDLNDYNELFNEKLDLLMTLQKGGKINWQGKHRAGLQDADIFPESVQKEIPIWIASGGTPQSSERAARLGLPLVLAIIGGSPFQFKRVVDFYREVGRKSGHDPSKLKVATNSHGFIWDTDQEARDIFYPAISASMTKLGRERGWGAYTREAFDAMSDPEGALYVGSPETVARKIVMLYETMGIERFTMQTPVGVMSHDKVLRTIELFGKEVAPLVKEGIKEVDARRK</sequence>
<evidence type="ECO:0000259" key="3">
    <source>
        <dbReference type="Pfam" id="PF00296"/>
    </source>
</evidence>
<name>A0A6V7RHG7_9STAP</name>
<dbReference type="RefSeq" id="WP_185125571.1">
    <property type="nucleotide sequence ID" value="NZ_CAJEWD010000007.1"/>
</dbReference>
<dbReference type="PANTHER" id="PTHR30137">
    <property type="entry name" value="LUCIFERASE-LIKE MONOOXYGENASE"/>
    <property type="match status" value="1"/>
</dbReference>
<dbReference type="Pfam" id="PF00296">
    <property type="entry name" value="Bac_luciferase"/>
    <property type="match status" value="1"/>
</dbReference>
<keyword evidence="5" id="KW-1185">Reference proteome</keyword>
<dbReference type="SUPFAM" id="SSF51679">
    <property type="entry name" value="Bacterial luciferase-like"/>
    <property type="match status" value="1"/>
</dbReference>
<protein>
    <submittedName>
        <fullName evidence="4">Alkanal monooxygenase alpha chain</fullName>
    </submittedName>
</protein>
<dbReference type="EMBL" id="CAJEWD010000007">
    <property type="protein sequence ID" value="CAD2076782.1"/>
    <property type="molecule type" value="Genomic_DNA"/>
</dbReference>
<feature type="domain" description="Luciferase-like" evidence="3">
    <location>
        <begin position="1"/>
        <end position="307"/>
    </location>
</feature>
<accession>A0A6V7RHG7</accession>
<keyword evidence="2 4" id="KW-0503">Monooxygenase</keyword>
<dbReference type="InterPro" id="IPR022290">
    <property type="entry name" value="LLM_Atu2307-like"/>
</dbReference>
<organism evidence="4 5">
    <name type="scientific">Jeotgalicoccus meleagridis</name>
    <dbReference type="NCBI Taxonomy" id="2759181"/>
    <lineage>
        <taxon>Bacteria</taxon>
        <taxon>Bacillati</taxon>
        <taxon>Bacillota</taxon>
        <taxon>Bacilli</taxon>
        <taxon>Bacillales</taxon>
        <taxon>Staphylococcaceae</taxon>
        <taxon>Jeotgalicoccus</taxon>
    </lineage>
</organism>
<evidence type="ECO:0000256" key="1">
    <source>
        <dbReference type="ARBA" id="ARBA00023002"/>
    </source>
</evidence>
<dbReference type="Proteomes" id="UP000589351">
    <property type="component" value="Unassembled WGS sequence"/>
</dbReference>
<evidence type="ECO:0000313" key="4">
    <source>
        <dbReference type="EMBL" id="CAD2076782.1"/>
    </source>
</evidence>
<keyword evidence="1" id="KW-0560">Oxidoreductase</keyword>
<evidence type="ECO:0000256" key="2">
    <source>
        <dbReference type="ARBA" id="ARBA00023033"/>
    </source>
</evidence>